<sequence>MPRSNWTSNPTHTFLRTPGRSGEFYINAASAERMVISQSYRYLGIRTSSPGQASYRSAAEGERDPILVLEVALAPLLRDVSLLATREYARSKKRPLVEFALGVILKSYSDNTTIFRTLRKADINGLTSRDWIAIHWLADLCFTPTFPGTSLEPFIFHCCVHGQTEALKALQSLKNEHSEKSNTRSMASGRDNEIIFGAVEAFLRVREKHDTYVKIRQYSCRIKRVESFARKPSHNSEGLAGCSEINKAFQEVFLWMKSNLATEFESGADAFKQERLLKFVQPEAEKDIGAAEMKRGSRLLAVKRQVRVSDMVSSMSQQPRLLNEMNCKKHIKPNNHGTYTIWLLLHSPDEAQITLPALNQVLGGFPAL</sequence>
<gene>
    <name evidence="1" type="ORF">CLUP02_12850</name>
</gene>
<dbReference type="RefSeq" id="XP_049148956.1">
    <property type="nucleotide sequence ID" value="XM_049291810.1"/>
</dbReference>
<organism evidence="1 2">
    <name type="scientific">Colletotrichum lupini</name>
    <dbReference type="NCBI Taxonomy" id="145971"/>
    <lineage>
        <taxon>Eukaryota</taxon>
        <taxon>Fungi</taxon>
        <taxon>Dikarya</taxon>
        <taxon>Ascomycota</taxon>
        <taxon>Pezizomycotina</taxon>
        <taxon>Sordariomycetes</taxon>
        <taxon>Hypocreomycetidae</taxon>
        <taxon>Glomerellales</taxon>
        <taxon>Glomerellaceae</taxon>
        <taxon>Colletotrichum</taxon>
        <taxon>Colletotrichum acutatum species complex</taxon>
    </lineage>
</organism>
<evidence type="ECO:0000313" key="1">
    <source>
        <dbReference type="EMBL" id="UQC87346.1"/>
    </source>
</evidence>
<evidence type="ECO:0000313" key="2">
    <source>
        <dbReference type="Proteomes" id="UP000830671"/>
    </source>
</evidence>
<dbReference type="GeneID" id="73346820"/>
<keyword evidence="2" id="KW-1185">Reference proteome</keyword>
<protein>
    <submittedName>
        <fullName evidence="1">Uncharacterized protein</fullName>
    </submittedName>
</protein>
<name>A0A9Q8T1B4_9PEZI</name>
<dbReference type="EMBL" id="CP019478">
    <property type="protein sequence ID" value="UQC87346.1"/>
    <property type="molecule type" value="Genomic_DNA"/>
</dbReference>
<dbReference type="Proteomes" id="UP000830671">
    <property type="component" value="Chromosome 6"/>
</dbReference>
<proteinExistence type="predicted"/>
<dbReference type="AlphaFoldDB" id="A0A9Q8T1B4"/>
<reference evidence="1" key="1">
    <citation type="journal article" date="2021" name="Mol. Plant Microbe Interact.">
        <title>Complete Genome Sequence of the Plant-Pathogenic Fungus Colletotrichum lupini.</title>
        <authorList>
            <person name="Baroncelli R."/>
            <person name="Pensec F."/>
            <person name="Da Lio D."/>
            <person name="Boufleur T."/>
            <person name="Vicente I."/>
            <person name="Sarrocco S."/>
            <person name="Picot A."/>
            <person name="Baraldi E."/>
            <person name="Sukno S."/>
            <person name="Thon M."/>
            <person name="Le Floch G."/>
        </authorList>
    </citation>
    <scope>NUCLEOTIDE SEQUENCE</scope>
    <source>
        <strain evidence="1">IMI 504893</strain>
    </source>
</reference>
<dbReference type="KEGG" id="clup:CLUP02_12850"/>
<accession>A0A9Q8T1B4</accession>